<comment type="caution">
    <text evidence="3">The sequence shown here is derived from an EMBL/GenBank/DDBJ whole genome shotgun (WGS) entry which is preliminary data.</text>
</comment>
<accession>A0AA36D5N9</accession>
<dbReference type="Proteomes" id="UP001177023">
    <property type="component" value="Unassembled WGS sequence"/>
</dbReference>
<evidence type="ECO:0000256" key="2">
    <source>
        <dbReference type="SAM" id="Phobius"/>
    </source>
</evidence>
<organism evidence="3 4">
    <name type="scientific">Mesorhabditis spiculigera</name>
    <dbReference type="NCBI Taxonomy" id="96644"/>
    <lineage>
        <taxon>Eukaryota</taxon>
        <taxon>Metazoa</taxon>
        <taxon>Ecdysozoa</taxon>
        <taxon>Nematoda</taxon>
        <taxon>Chromadorea</taxon>
        <taxon>Rhabditida</taxon>
        <taxon>Rhabditina</taxon>
        <taxon>Rhabditomorpha</taxon>
        <taxon>Rhabditoidea</taxon>
        <taxon>Rhabditidae</taxon>
        <taxon>Mesorhabditinae</taxon>
        <taxon>Mesorhabditis</taxon>
    </lineage>
</organism>
<dbReference type="AlphaFoldDB" id="A0AA36D5N9"/>
<keyword evidence="2" id="KW-0812">Transmembrane</keyword>
<feature type="transmembrane region" description="Helical" evidence="2">
    <location>
        <begin position="379"/>
        <end position="403"/>
    </location>
</feature>
<feature type="non-terminal residue" evidence="3">
    <location>
        <position position="1"/>
    </location>
</feature>
<gene>
    <name evidence="3" type="ORF">MSPICULIGERA_LOCUS19348</name>
</gene>
<evidence type="ECO:0000313" key="4">
    <source>
        <dbReference type="Proteomes" id="UP001177023"/>
    </source>
</evidence>
<name>A0AA36D5N9_9BILA</name>
<keyword evidence="2" id="KW-0472">Membrane</keyword>
<dbReference type="EMBL" id="CATQJA010002662">
    <property type="protein sequence ID" value="CAJ0581181.1"/>
    <property type="molecule type" value="Genomic_DNA"/>
</dbReference>
<feature type="region of interest" description="Disordered" evidence="1">
    <location>
        <begin position="1"/>
        <end position="44"/>
    </location>
</feature>
<evidence type="ECO:0000313" key="3">
    <source>
        <dbReference type="EMBL" id="CAJ0581181.1"/>
    </source>
</evidence>
<feature type="compositionally biased region" description="Polar residues" evidence="1">
    <location>
        <begin position="20"/>
        <end position="44"/>
    </location>
</feature>
<proteinExistence type="predicted"/>
<feature type="transmembrane region" description="Helical" evidence="2">
    <location>
        <begin position="124"/>
        <end position="149"/>
    </location>
</feature>
<protein>
    <submittedName>
        <fullName evidence="3">Uncharacterized protein</fullName>
    </submittedName>
</protein>
<sequence length="573" mass="60898">MPRKKNATPEAKPQKKTVAFNGNTANEPSSSKKTNGTLKYSPSQSTLNRLEREKIVLWRDPLRTIFYALCEAVHLVFQFLKALAQQKMLLFLLSVATASAYYFYLTPGAHQPYVQYAEKKILWWLWWVGLGVLSSIGFGSGLHTFLLYLGPHIAAVTLAAYECQSVNFPEPPYPDSIVCPEQKGNNIITLWTIISKVRVEALLWGAGTALGELPPYFMARAARLGGEEPDDEEYKEFMELMNKDKVKGEMSWSERAKKWVELTVARVGFPGILIFASIPNPLFDLAGITCGHFLVPFWSFFGATLIGKALVKMHVQMLFVVIAFSEHHVDHLLQLAAKIPKIGVQLREPFKDFLAKQRSALHQNPDAPHEPKASWLQDCLGLIVTGMILISAVLCSVLFGTALCAPAEKAKAERQVKKTSAERVADTVASMVLEDDAEDLAELKRAYKNVVAKNPAAFSGGYGGFGRFGGPMGGFQGGYGQGPMGGGYGGGGYGGGGGGDMGGGYGGGGGGYGGGPDFGGYGGGGNGGYGGGMGGGGGDGYGGGMGGGGYGGGGDGGYGGGEHPVQQVWENDV</sequence>
<reference evidence="3" key="1">
    <citation type="submission" date="2023-06" db="EMBL/GenBank/DDBJ databases">
        <authorList>
            <person name="Delattre M."/>
        </authorList>
    </citation>
    <scope>NUCLEOTIDE SEQUENCE</scope>
    <source>
        <strain evidence="3">AF72</strain>
    </source>
</reference>
<keyword evidence="4" id="KW-1185">Reference proteome</keyword>
<feature type="transmembrane region" description="Helical" evidence="2">
    <location>
        <begin position="88"/>
        <end position="104"/>
    </location>
</feature>
<evidence type="ECO:0000256" key="1">
    <source>
        <dbReference type="SAM" id="MobiDB-lite"/>
    </source>
</evidence>
<feature type="transmembrane region" description="Helical" evidence="2">
    <location>
        <begin position="259"/>
        <end position="279"/>
    </location>
</feature>
<feature type="transmembrane region" description="Helical" evidence="2">
    <location>
        <begin position="285"/>
        <end position="307"/>
    </location>
</feature>
<keyword evidence="2" id="KW-1133">Transmembrane helix</keyword>